<comment type="caution">
    <text evidence="7">The sequence shown here is derived from an EMBL/GenBank/DDBJ whole genome shotgun (WGS) entry which is preliminary data.</text>
</comment>
<keyword evidence="8" id="KW-1185">Reference proteome</keyword>
<dbReference type="InterPro" id="IPR022414">
    <property type="entry name" value="ATP-guanido_PTrfase_cat"/>
</dbReference>
<keyword evidence="2 5" id="KW-0547">Nucleotide-binding</keyword>
<evidence type="ECO:0000256" key="4">
    <source>
        <dbReference type="ARBA" id="ARBA00022840"/>
    </source>
</evidence>
<comment type="caution">
    <text evidence="5">Lacks conserved residue(s) required for the propagation of feature annotation.</text>
</comment>
<dbReference type="CDD" id="cd07930">
    <property type="entry name" value="bacterial_phosphagen_kinase"/>
    <property type="match status" value="1"/>
</dbReference>
<protein>
    <submittedName>
        <fullName evidence="7">ATP--guanido phosphotransferase</fullName>
    </submittedName>
</protein>
<dbReference type="InterPro" id="IPR000749">
    <property type="entry name" value="ATP-guanido_PTrfase"/>
</dbReference>
<feature type="binding site" evidence="5">
    <location>
        <begin position="169"/>
        <end position="173"/>
    </location>
    <ligand>
        <name>ATP</name>
        <dbReference type="ChEBI" id="CHEBI:30616"/>
    </ligand>
</feature>
<feature type="binding site" evidence="5">
    <location>
        <begin position="21"/>
        <end position="25"/>
    </location>
    <ligand>
        <name>ATP</name>
        <dbReference type="ChEBI" id="CHEBI:30616"/>
    </ligand>
</feature>
<feature type="domain" description="Phosphagen kinase C-terminal" evidence="6">
    <location>
        <begin position="18"/>
        <end position="247"/>
    </location>
</feature>
<evidence type="ECO:0000313" key="8">
    <source>
        <dbReference type="Proteomes" id="UP001275932"/>
    </source>
</evidence>
<dbReference type="PANTHER" id="PTHR11547:SF38">
    <property type="entry name" value="ARGININE KINASE 1-RELATED"/>
    <property type="match status" value="1"/>
</dbReference>
<evidence type="ECO:0000313" key="7">
    <source>
        <dbReference type="EMBL" id="MDX8416135.1"/>
    </source>
</evidence>
<proteinExistence type="inferred from homology"/>
<dbReference type="InterPro" id="IPR023660">
    <property type="entry name" value="Arg_Kinase"/>
</dbReference>
<keyword evidence="3 5" id="KW-0418">Kinase</keyword>
<dbReference type="Gene3D" id="3.30.590.10">
    <property type="entry name" value="Glutamine synthetase/guanido kinase, catalytic domain"/>
    <property type="match status" value="1"/>
</dbReference>
<evidence type="ECO:0000256" key="5">
    <source>
        <dbReference type="PROSITE-ProRule" id="PRU00843"/>
    </source>
</evidence>
<dbReference type="InterPro" id="IPR014746">
    <property type="entry name" value="Gln_synth/guanido_kin_cat_dom"/>
</dbReference>
<reference evidence="7 8" key="1">
    <citation type="submission" date="2022-03" db="EMBL/GenBank/DDBJ databases">
        <title>Novel taxa within the pig intestine.</title>
        <authorList>
            <person name="Wylensek D."/>
            <person name="Bishof K."/>
            <person name="Afrizal A."/>
            <person name="Clavel T."/>
        </authorList>
    </citation>
    <scope>NUCLEOTIDE SEQUENCE [LARGE SCALE GENOMIC DNA]</scope>
    <source>
        <strain evidence="7 8">CLA-KB-P66</strain>
    </source>
</reference>
<evidence type="ECO:0000256" key="2">
    <source>
        <dbReference type="ARBA" id="ARBA00022741"/>
    </source>
</evidence>
<evidence type="ECO:0000256" key="1">
    <source>
        <dbReference type="ARBA" id="ARBA00022679"/>
    </source>
</evidence>
<sequence length="355" mass="39346">MENLNDCCAKIKPCGEAIFISSRIRLARNLSGEIFQTAISDKGRTEIFYRCQSAILKMRKFANGAYCNLEETPPQTSRILLEKNLISSELEQGKGSRGVFISSDAAASVMVNEEDHLRIQVIEGGLCLKALWKKINSIDDSIEKYLPYAFSSRYGYLTACPTNTGTGMRASVMMHLLGLAMSDDMEKITRGLNQLGIVARGSNGEGSDPVGAFYQISNQQTLGFSEQDIIERITNICVKLAEFEQNARQKMLEENPEALFDKIARAWAILESAIMISTSEATECLSALRLASDMGFMPAKSKILIDETLLKIRPAHLSEGKELTPKMRDIKRAAVLKSAIKNLKKPVFGSRKKRA</sequence>
<name>A0ABU4WHU9_9BACT</name>
<feature type="binding site" evidence="5">
    <location>
        <begin position="200"/>
        <end position="205"/>
    </location>
    <ligand>
        <name>ATP</name>
        <dbReference type="ChEBI" id="CHEBI:30616"/>
    </ligand>
</feature>
<dbReference type="RefSeq" id="WP_370397588.1">
    <property type="nucleotide sequence ID" value="NZ_JALBUT010000009.1"/>
</dbReference>
<organism evidence="7 8">
    <name type="scientific">Intestinicryptomonas porci</name>
    <dbReference type="NCBI Taxonomy" id="2926320"/>
    <lineage>
        <taxon>Bacteria</taxon>
        <taxon>Pseudomonadati</taxon>
        <taxon>Verrucomicrobiota</taxon>
        <taxon>Opitutia</taxon>
        <taxon>Opitutales</taxon>
        <taxon>Intestinicryptomonaceae</taxon>
        <taxon>Intestinicryptomonas</taxon>
    </lineage>
</organism>
<accession>A0ABU4WHU9</accession>
<gene>
    <name evidence="7" type="ORF">MOX91_08110</name>
</gene>
<dbReference type="PROSITE" id="PS51510">
    <property type="entry name" value="PHOSPHAGEN_KINASE_C"/>
    <property type="match status" value="1"/>
</dbReference>
<evidence type="ECO:0000259" key="6">
    <source>
        <dbReference type="PROSITE" id="PS51510"/>
    </source>
</evidence>
<dbReference type="PANTHER" id="PTHR11547">
    <property type="entry name" value="ARGININE OR CREATINE KINASE"/>
    <property type="match status" value="1"/>
</dbReference>
<dbReference type="SUPFAM" id="SSF55931">
    <property type="entry name" value="Glutamine synthetase/guanido kinase"/>
    <property type="match status" value="1"/>
</dbReference>
<dbReference type="Pfam" id="PF00217">
    <property type="entry name" value="ATP-gua_Ptrans"/>
    <property type="match status" value="1"/>
</dbReference>
<feature type="binding site" evidence="5">
    <location>
        <position position="118"/>
    </location>
    <ligand>
        <name>ATP</name>
        <dbReference type="ChEBI" id="CHEBI:30616"/>
    </ligand>
</feature>
<comment type="similarity">
    <text evidence="5">Belongs to the ATP:guanido phosphotransferase family.</text>
</comment>
<evidence type="ECO:0000256" key="3">
    <source>
        <dbReference type="ARBA" id="ARBA00022777"/>
    </source>
</evidence>
<keyword evidence="1 5" id="KW-0808">Transferase</keyword>
<dbReference type="Proteomes" id="UP001275932">
    <property type="component" value="Unassembled WGS sequence"/>
</dbReference>
<dbReference type="EMBL" id="JALBUT010000009">
    <property type="protein sequence ID" value="MDX8416135.1"/>
    <property type="molecule type" value="Genomic_DNA"/>
</dbReference>
<keyword evidence="4 5" id="KW-0067">ATP-binding</keyword>